<dbReference type="InterPro" id="IPR053181">
    <property type="entry name" value="EcdB-like_regulator"/>
</dbReference>
<protein>
    <submittedName>
        <fullName evidence="5">C6 transcription factor</fullName>
    </submittedName>
</protein>
<evidence type="ECO:0000259" key="4">
    <source>
        <dbReference type="PROSITE" id="PS50048"/>
    </source>
</evidence>
<dbReference type="RefSeq" id="XP_016588936.1">
    <property type="nucleotide sequence ID" value="XM_016729220.1"/>
</dbReference>
<dbReference type="VEuPathDB" id="FungiDB:SPSK_02348"/>
<proteinExistence type="predicted"/>
<gene>
    <name evidence="5" type="ORF">SPSK_02348</name>
</gene>
<dbReference type="Gene3D" id="4.10.240.10">
    <property type="entry name" value="Zn(2)-C6 fungal-type DNA-binding domain"/>
    <property type="match status" value="1"/>
</dbReference>
<dbReference type="PROSITE" id="PS00463">
    <property type="entry name" value="ZN2_CY6_FUNGAL_1"/>
    <property type="match status" value="1"/>
</dbReference>
<dbReference type="InterPro" id="IPR001138">
    <property type="entry name" value="Zn2Cys6_DnaBD"/>
</dbReference>
<name>A0A0F2MBP3_SPOSC</name>
<evidence type="ECO:0000256" key="2">
    <source>
        <dbReference type="ARBA" id="ARBA00023242"/>
    </source>
</evidence>
<dbReference type="Pfam" id="PF00172">
    <property type="entry name" value="Zn_clus"/>
    <property type="match status" value="1"/>
</dbReference>
<dbReference type="GO" id="GO:0006351">
    <property type="term" value="P:DNA-templated transcription"/>
    <property type="evidence" value="ECO:0007669"/>
    <property type="project" value="InterPro"/>
</dbReference>
<dbReference type="GeneID" id="27664497"/>
<dbReference type="OrthoDB" id="4685598at2759"/>
<evidence type="ECO:0000313" key="5">
    <source>
        <dbReference type="EMBL" id="KJR86260.1"/>
    </source>
</evidence>
<comment type="caution">
    <text evidence="5">The sequence shown here is derived from an EMBL/GenBank/DDBJ whole genome shotgun (WGS) entry which is preliminary data.</text>
</comment>
<feature type="region of interest" description="Disordered" evidence="3">
    <location>
        <begin position="1"/>
        <end position="24"/>
    </location>
</feature>
<dbReference type="CDD" id="cd00067">
    <property type="entry name" value="GAL4"/>
    <property type="match status" value="1"/>
</dbReference>
<dbReference type="InterPro" id="IPR036864">
    <property type="entry name" value="Zn2-C6_fun-type_DNA-bd_sf"/>
</dbReference>
<dbReference type="PANTHER" id="PTHR47785:SF3">
    <property type="entry name" value="ZN(2)-C6 FUNGAL-TYPE DOMAIN-CONTAINING PROTEIN"/>
    <property type="match status" value="1"/>
</dbReference>
<organism evidence="5 6">
    <name type="scientific">Sporothrix schenckii 1099-18</name>
    <dbReference type="NCBI Taxonomy" id="1397361"/>
    <lineage>
        <taxon>Eukaryota</taxon>
        <taxon>Fungi</taxon>
        <taxon>Dikarya</taxon>
        <taxon>Ascomycota</taxon>
        <taxon>Pezizomycotina</taxon>
        <taxon>Sordariomycetes</taxon>
        <taxon>Sordariomycetidae</taxon>
        <taxon>Ophiostomatales</taxon>
        <taxon>Ophiostomataceae</taxon>
        <taxon>Sporothrix</taxon>
    </lineage>
</organism>
<evidence type="ECO:0000256" key="3">
    <source>
        <dbReference type="SAM" id="MobiDB-lite"/>
    </source>
</evidence>
<dbReference type="CDD" id="cd12148">
    <property type="entry name" value="fungal_TF_MHR"/>
    <property type="match status" value="1"/>
</dbReference>
<evidence type="ECO:0000256" key="1">
    <source>
        <dbReference type="ARBA" id="ARBA00022723"/>
    </source>
</evidence>
<dbReference type="SMART" id="SM00066">
    <property type="entry name" value="GAL4"/>
    <property type="match status" value="1"/>
</dbReference>
<reference evidence="5 6" key="2">
    <citation type="journal article" date="2015" name="Eukaryot. Cell">
        <title>Asexual propagation of a virulent clone complex in a human and feline outbreak of sporotrichosis.</title>
        <authorList>
            <person name="Teixeira Mde M."/>
            <person name="Rodrigues A.M."/>
            <person name="Tsui C.K."/>
            <person name="de Almeida L.G."/>
            <person name="Van Diepeningen A.D."/>
            <person name="van den Ende B.G."/>
            <person name="Fernandes G.F."/>
            <person name="Kano R."/>
            <person name="Hamelin R.C."/>
            <person name="Lopes-Bezerra L.M."/>
            <person name="Vasconcelos A.T."/>
            <person name="de Hoog S."/>
            <person name="de Camargo Z.P."/>
            <person name="Felipe M.S."/>
        </authorList>
    </citation>
    <scope>NUCLEOTIDE SEQUENCE [LARGE SCALE GENOMIC DNA]</scope>
    <source>
        <strain evidence="5 6">1099-18</strain>
    </source>
</reference>
<keyword evidence="1" id="KW-0479">Metal-binding</keyword>
<dbReference type="PANTHER" id="PTHR47785">
    <property type="entry name" value="ZN(II)2CYS6 TRANSCRIPTION FACTOR (EUROFUNG)-RELATED-RELATED"/>
    <property type="match status" value="1"/>
</dbReference>
<reference evidence="5 6" key="1">
    <citation type="journal article" date="2014" name="BMC Genomics">
        <title>Comparative genomics of the major fungal agents of human and animal Sporotrichosis: Sporothrix schenckii and Sporothrix brasiliensis.</title>
        <authorList>
            <person name="Teixeira M.M."/>
            <person name="de Almeida L.G."/>
            <person name="Kubitschek-Barreira P."/>
            <person name="Alves F.L."/>
            <person name="Kioshima E.S."/>
            <person name="Abadio A.K."/>
            <person name="Fernandes L."/>
            <person name="Derengowski L.S."/>
            <person name="Ferreira K.S."/>
            <person name="Souza R.C."/>
            <person name="Ruiz J.C."/>
            <person name="de Andrade N.C."/>
            <person name="Paes H.C."/>
            <person name="Nicola A.M."/>
            <person name="Albuquerque P."/>
            <person name="Gerber A.L."/>
            <person name="Martins V.P."/>
            <person name="Peconick L.D."/>
            <person name="Neto A.V."/>
            <person name="Chaucanez C.B."/>
            <person name="Silva P.A."/>
            <person name="Cunha O.L."/>
            <person name="de Oliveira F.F."/>
            <person name="dos Santos T.C."/>
            <person name="Barros A.L."/>
            <person name="Soares M.A."/>
            <person name="de Oliveira L.M."/>
            <person name="Marini M.M."/>
            <person name="Villalobos-Duno H."/>
            <person name="Cunha M.M."/>
            <person name="de Hoog S."/>
            <person name="da Silveira J.F."/>
            <person name="Henrissat B."/>
            <person name="Nino-Vega G.A."/>
            <person name="Cisalpino P.S."/>
            <person name="Mora-Montes H.M."/>
            <person name="Almeida S.R."/>
            <person name="Stajich J.E."/>
            <person name="Lopes-Bezerra L.M."/>
            <person name="Vasconcelos A.T."/>
            <person name="Felipe M.S."/>
        </authorList>
    </citation>
    <scope>NUCLEOTIDE SEQUENCE [LARGE SCALE GENOMIC DNA]</scope>
    <source>
        <strain evidence="5 6">1099-18</strain>
    </source>
</reference>
<sequence>MSGELCDSEFGEMQDRSSEPLADVGRLVTHSANTRRKTRSRMTTACNACRARRTKCDGRKPACTFCHGRNIVCHYEHNATGHSSRVENELAAINQRLEHITSLLPSSQGQCCNNTPRVSTATATAPGQANDVFTGQEKLPFQLLGTASIMTILGLEPGFSQDLIRLEKAVTLTGTGNTIRLRVIRQQEAIESLAAFSTYVHSWYPVLRPGFSERYFGVITGPLTPCPESCLVLLVTAIGALARQDHALGGVSHDGSDISEHYLDVAMISLPTVLADSSIESVQSLVLLSIYYNCLSRPWQAYQYAMIASFKVQNLLKCMDESDRDGELGEHARRAYWAVLLVESELCAHFDVVDSGIWKYDDELALPDSRRTWQFDVEEGSPESITTPPTRNILAANLHSSDKTHSYFLAEISMRRMLHRCNTAIRRTTEGEIVYAANIALELELQLDDWYGYLPEIVRFHDHDLNMFASATGFPATEALGNFLRVQYYCCKISIYWPAVYQSIRDGTATNTALKHCERFFHAYTLMMPSMVTCIRDCFVNRWTLYSTIFMTSMAVIRAAEVPCLSRGCAVDWERILQCLRLTEGVDRRVIQASPSLTLLDSVLALRLSKIQSLGTRSEEQ</sequence>
<dbReference type="EMBL" id="AXCR01000006">
    <property type="protein sequence ID" value="KJR86260.1"/>
    <property type="molecule type" value="Genomic_DNA"/>
</dbReference>
<dbReference type="KEGG" id="ssck:SPSK_02348"/>
<evidence type="ECO:0000313" key="6">
    <source>
        <dbReference type="Proteomes" id="UP000033710"/>
    </source>
</evidence>
<dbReference type="Proteomes" id="UP000033710">
    <property type="component" value="Unassembled WGS sequence"/>
</dbReference>
<dbReference type="AlphaFoldDB" id="A0A0F2MBP3"/>
<dbReference type="GO" id="GO:0000981">
    <property type="term" value="F:DNA-binding transcription factor activity, RNA polymerase II-specific"/>
    <property type="evidence" value="ECO:0007669"/>
    <property type="project" value="InterPro"/>
</dbReference>
<keyword evidence="2" id="KW-0539">Nucleus</keyword>
<dbReference type="InterPro" id="IPR007219">
    <property type="entry name" value="XnlR_reg_dom"/>
</dbReference>
<accession>A0A0F2MBP3</accession>
<dbReference type="SUPFAM" id="SSF57701">
    <property type="entry name" value="Zn2/Cys6 DNA-binding domain"/>
    <property type="match status" value="1"/>
</dbReference>
<dbReference type="Pfam" id="PF04082">
    <property type="entry name" value="Fungal_trans"/>
    <property type="match status" value="1"/>
</dbReference>
<dbReference type="GO" id="GO:0003677">
    <property type="term" value="F:DNA binding"/>
    <property type="evidence" value="ECO:0007669"/>
    <property type="project" value="InterPro"/>
</dbReference>
<dbReference type="PROSITE" id="PS50048">
    <property type="entry name" value="ZN2_CY6_FUNGAL_2"/>
    <property type="match status" value="1"/>
</dbReference>
<feature type="compositionally biased region" description="Acidic residues" evidence="3">
    <location>
        <begin position="1"/>
        <end position="12"/>
    </location>
</feature>
<dbReference type="GO" id="GO:0008270">
    <property type="term" value="F:zinc ion binding"/>
    <property type="evidence" value="ECO:0007669"/>
    <property type="project" value="InterPro"/>
</dbReference>
<feature type="domain" description="Zn(2)-C6 fungal-type" evidence="4">
    <location>
        <begin position="45"/>
        <end position="75"/>
    </location>
</feature>